<feature type="compositionally biased region" description="Polar residues" evidence="1">
    <location>
        <begin position="43"/>
        <end position="53"/>
    </location>
</feature>
<protein>
    <submittedName>
        <fullName evidence="3">Uncharacterized protein</fullName>
    </submittedName>
</protein>
<feature type="region of interest" description="Disordered" evidence="1">
    <location>
        <begin position="31"/>
        <end position="96"/>
    </location>
</feature>
<name>A0A7R7VJZ9_ASPCH</name>
<keyword evidence="4" id="KW-1185">Reference proteome</keyword>
<organism evidence="3 4">
    <name type="scientific">Aspergillus chevalieri</name>
    <name type="common">Eurotium chevalieri</name>
    <dbReference type="NCBI Taxonomy" id="182096"/>
    <lineage>
        <taxon>Eukaryota</taxon>
        <taxon>Fungi</taxon>
        <taxon>Dikarya</taxon>
        <taxon>Ascomycota</taxon>
        <taxon>Pezizomycotina</taxon>
        <taxon>Eurotiomycetes</taxon>
        <taxon>Eurotiomycetidae</taxon>
        <taxon>Eurotiales</taxon>
        <taxon>Aspergillaceae</taxon>
        <taxon>Aspergillus</taxon>
        <taxon>Aspergillus subgen. Aspergillus</taxon>
    </lineage>
</organism>
<feature type="transmembrane region" description="Helical" evidence="2">
    <location>
        <begin position="101"/>
        <end position="124"/>
    </location>
</feature>
<reference evidence="3" key="1">
    <citation type="submission" date="2021-01" db="EMBL/GenBank/DDBJ databases">
        <authorList>
            <consortium name="Aspergillus chevalieri M1 genome sequencing consortium"/>
            <person name="Kazuki M."/>
            <person name="Futagami T."/>
        </authorList>
    </citation>
    <scope>NUCLEOTIDE SEQUENCE</scope>
    <source>
        <strain evidence="3">M1</strain>
    </source>
</reference>
<keyword evidence="2" id="KW-1133">Transmembrane helix</keyword>
<keyword evidence="2" id="KW-0472">Membrane</keyword>
<feature type="compositionally biased region" description="Basic and acidic residues" evidence="1">
    <location>
        <begin position="302"/>
        <end position="311"/>
    </location>
</feature>
<feature type="region of interest" description="Disordered" evidence="1">
    <location>
        <begin position="198"/>
        <end position="317"/>
    </location>
</feature>
<evidence type="ECO:0000256" key="1">
    <source>
        <dbReference type="SAM" id="MobiDB-lite"/>
    </source>
</evidence>
<keyword evidence="2" id="KW-0812">Transmembrane</keyword>
<feature type="compositionally biased region" description="Polar residues" evidence="1">
    <location>
        <begin position="208"/>
        <end position="225"/>
    </location>
</feature>
<dbReference type="RefSeq" id="XP_043134632.1">
    <property type="nucleotide sequence ID" value="XM_043276678.1"/>
</dbReference>
<evidence type="ECO:0000313" key="4">
    <source>
        <dbReference type="Proteomes" id="UP000637239"/>
    </source>
</evidence>
<reference evidence="3" key="2">
    <citation type="submission" date="2021-02" db="EMBL/GenBank/DDBJ databases">
        <title>Aspergillus chevalieri M1 genome sequence.</title>
        <authorList>
            <person name="Kadooka C."/>
            <person name="Mori K."/>
            <person name="Futagami T."/>
        </authorList>
    </citation>
    <scope>NUCLEOTIDE SEQUENCE</scope>
    <source>
        <strain evidence="3">M1</strain>
    </source>
</reference>
<feature type="compositionally biased region" description="Low complexity" evidence="1">
    <location>
        <begin position="68"/>
        <end position="92"/>
    </location>
</feature>
<sequence length="317" mass="32857">MFIRIIDSHLHYTAPTAAEGAVRTGWSYTGNNNPYRDQDPKNWGSNTAAQAVPSSIPPAESSVGINPSNVASATPTTAASSDTSTKSNTNHNGGLSTTTKVAIAVPVAVGGAALIAAIVFLLLFMRRRKQRKATAAAAAAAAAAGAGAQTPVNSQVHIPKGHNHGQANPRMETATAIAPVPPSNNGNGWTMPSQTHNMNPPFDGPLPQQHNSTPVLPETYRSSDPSMGIGLALTPENPVPSPSPPSAGVGAEFPRARSPFNHPDDTLSDISRVSGRRRDIDGDGDGDGDGDRASVISSVSSIDEREHERGHRGFGGH</sequence>
<gene>
    <name evidence="3" type="ORF">ACHE_30097A</name>
</gene>
<dbReference type="KEGG" id="ache:ACHE_30097A"/>
<dbReference type="AlphaFoldDB" id="A0A7R7VJZ9"/>
<accession>A0A7R7VJZ9</accession>
<evidence type="ECO:0000313" key="3">
    <source>
        <dbReference type="EMBL" id="BCR86110.1"/>
    </source>
</evidence>
<proteinExistence type="predicted"/>
<dbReference type="EMBL" id="AP024418">
    <property type="protein sequence ID" value="BCR86110.1"/>
    <property type="molecule type" value="Genomic_DNA"/>
</dbReference>
<dbReference type="GeneID" id="66980469"/>
<evidence type="ECO:0000256" key="2">
    <source>
        <dbReference type="SAM" id="Phobius"/>
    </source>
</evidence>
<dbReference type="Proteomes" id="UP000637239">
    <property type="component" value="Chromosome 3"/>
</dbReference>